<evidence type="ECO:0000256" key="1">
    <source>
        <dbReference type="SAM" id="Phobius"/>
    </source>
</evidence>
<evidence type="ECO:0000313" key="3">
    <source>
        <dbReference type="Proteomes" id="UP000827092"/>
    </source>
</evidence>
<gene>
    <name evidence="2" type="ORF">JTE90_016930</name>
</gene>
<sequence length="195" mass="22724">MMLKFNLEAKYAIKLVAATGFFLVNKNFIVLAQVLLTLMYVVISYFLSQVIRECGNNIELKLTDRKSVAHFMKNYTRIHTLVHKFEKSFSWQVLFLVISNFIELFPLFSEFLGFNVSQHVYKIEMITSSSLSSLSLFSIVIFASQVDSQDRDLRRAGVLQFECVRRNTSWRRASRQVHEIEGSSYSECMWFVSVQ</sequence>
<name>A0AAV6UTD7_9ARAC</name>
<dbReference type="Proteomes" id="UP000827092">
    <property type="component" value="Unassembled WGS sequence"/>
</dbReference>
<accession>A0AAV6UTD7</accession>
<feature type="transmembrane region" description="Helical" evidence="1">
    <location>
        <begin position="93"/>
        <end position="114"/>
    </location>
</feature>
<keyword evidence="1" id="KW-0472">Membrane</keyword>
<dbReference type="EMBL" id="JAFNEN010000273">
    <property type="protein sequence ID" value="KAG8187384.1"/>
    <property type="molecule type" value="Genomic_DNA"/>
</dbReference>
<feature type="transmembrane region" description="Helical" evidence="1">
    <location>
        <begin position="28"/>
        <end position="47"/>
    </location>
</feature>
<evidence type="ECO:0008006" key="4">
    <source>
        <dbReference type="Google" id="ProtNLM"/>
    </source>
</evidence>
<protein>
    <recommendedName>
        <fullName evidence="4">Gustatory receptor</fullName>
    </recommendedName>
</protein>
<keyword evidence="1" id="KW-0812">Transmembrane</keyword>
<evidence type="ECO:0000313" key="2">
    <source>
        <dbReference type="EMBL" id="KAG8187384.1"/>
    </source>
</evidence>
<proteinExistence type="predicted"/>
<keyword evidence="1" id="KW-1133">Transmembrane helix</keyword>
<organism evidence="2 3">
    <name type="scientific">Oedothorax gibbosus</name>
    <dbReference type="NCBI Taxonomy" id="931172"/>
    <lineage>
        <taxon>Eukaryota</taxon>
        <taxon>Metazoa</taxon>
        <taxon>Ecdysozoa</taxon>
        <taxon>Arthropoda</taxon>
        <taxon>Chelicerata</taxon>
        <taxon>Arachnida</taxon>
        <taxon>Araneae</taxon>
        <taxon>Araneomorphae</taxon>
        <taxon>Entelegynae</taxon>
        <taxon>Araneoidea</taxon>
        <taxon>Linyphiidae</taxon>
        <taxon>Erigoninae</taxon>
        <taxon>Oedothorax</taxon>
    </lineage>
</organism>
<dbReference type="AlphaFoldDB" id="A0AAV6UTD7"/>
<reference evidence="2 3" key="1">
    <citation type="journal article" date="2022" name="Nat. Ecol. Evol.">
        <title>A masculinizing supergene underlies an exaggerated male reproductive morph in a spider.</title>
        <authorList>
            <person name="Hendrickx F."/>
            <person name="De Corte Z."/>
            <person name="Sonet G."/>
            <person name="Van Belleghem S.M."/>
            <person name="Kostlbacher S."/>
            <person name="Vangestel C."/>
        </authorList>
    </citation>
    <scope>NUCLEOTIDE SEQUENCE [LARGE SCALE GENOMIC DNA]</scope>
    <source>
        <strain evidence="2">W744_W776</strain>
    </source>
</reference>
<keyword evidence="3" id="KW-1185">Reference proteome</keyword>
<comment type="caution">
    <text evidence="2">The sequence shown here is derived from an EMBL/GenBank/DDBJ whole genome shotgun (WGS) entry which is preliminary data.</text>
</comment>